<dbReference type="Pfam" id="PF06996">
    <property type="entry name" value="T6SS_TssG"/>
    <property type="match status" value="1"/>
</dbReference>
<gene>
    <name evidence="1" type="ORF">LA55_943</name>
</gene>
<dbReference type="InterPro" id="IPR010732">
    <property type="entry name" value="T6SS_TssG-like"/>
</dbReference>
<name>A0A0B6D5P0_9GAMM</name>
<evidence type="ECO:0000313" key="2">
    <source>
        <dbReference type="Proteomes" id="UP000031830"/>
    </source>
</evidence>
<evidence type="ECO:0000313" key="1">
    <source>
        <dbReference type="EMBL" id="AJI54236.1"/>
    </source>
</evidence>
<reference evidence="1 2" key="1">
    <citation type="journal article" date="2015" name="Genome Announc.">
        <title>Genome sequencing of 18 francisella strains to aid in assay development and testing.</title>
        <authorList>
            <person name="Johnson S.L."/>
            <person name="Daligault H.E."/>
            <person name="Davenport K.W."/>
            <person name="Coyne S.R."/>
            <person name="Frey K.G."/>
            <person name="Koroleva G.I."/>
            <person name="Broomall S.M."/>
            <person name="Bishop-Lilly K.A."/>
            <person name="Bruce D.C."/>
            <person name="Chertkov O."/>
            <person name="Freitas T."/>
            <person name="Jaissle J."/>
            <person name="Ladner J.T."/>
            <person name="Rosenzweig C.N."/>
            <person name="Gibbons H.S."/>
            <person name="Palacios G.F."/>
            <person name="Redden C.L."/>
            <person name="Xu Y."/>
            <person name="Minogue T.D."/>
            <person name="Chain P.S."/>
        </authorList>
    </citation>
    <scope>NUCLEOTIDE SEQUENCE [LARGE SCALE GENOMIC DNA]</scope>
    <source>
        <strain evidence="1 2">GA01-2794</strain>
    </source>
</reference>
<dbReference type="PANTHER" id="PTHR35564:SF3">
    <property type="entry name" value="TYPE VI SECRETION SYSTEM BASEPLATE SUBUNIT TSSG"/>
    <property type="match status" value="1"/>
</dbReference>
<evidence type="ECO:0008006" key="3">
    <source>
        <dbReference type="Google" id="ProtNLM"/>
    </source>
</evidence>
<dbReference type="RefSeq" id="WP_044526111.1">
    <property type="nucleotide sequence ID" value="NZ_CP009440.1"/>
</dbReference>
<dbReference type="AlphaFoldDB" id="A0A0B6D5P0"/>
<dbReference type="KEGG" id="fpz:LA55_943"/>
<proteinExistence type="predicted"/>
<dbReference type="PANTHER" id="PTHR35564">
    <property type="match status" value="1"/>
</dbReference>
<sequence>MSVIDDLLLIELEQLKKVYIDKSLEVVVKKVLSINSKYDNKIKIGYKCDASLAFAAREIDDISWKVSDDEFVELIIHINFFGLQSVNSPLPLNLHEQIVHDVNNDSNELNDFYNFFNNRLVELLAESFYKNVLAKNNIINDIWPNILGLALQVYSDDKQVFYRLMNSAPLLFGNRISSNNAAKLIENFFEFDRVYIESFVPRVIELKANNLTRLSKANSDFDGGFVLGNETVDIQNSCMIHIYLQDAKEYLPNGSKNALLNKLIKFLLPHHILYSISLHLPKNIPMTLSADNVYLGWTTMVTSQEQPQTIYLEGI</sequence>
<protein>
    <recommendedName>
        <fullName evidence="3">Type VI secretion system baseplate subunit TssG</fullName>
    </recommendedName>
</protein>
<dbReference type="OrthoDB" id="1523296at2"/>
<accession>A0A0B6D5P0</accession>
<dbReference type="Proteomes" id="UP000031830">
    <property type="component" value="Chromosome"/>
</dbReference>
<organism evidence="1 2">
    <name type="scientific">Francisella philomiragia</name>
    <dbReference type="NCBI Taxonomy" id="28110"/>
    <lineage>
        <taxon>Bacteria</taxon>
        <taxon>Pseudomonadati</taxon>
        <taxon>Pseudomonadota</taxon>
        <taxon>Gammaproteobacteria</taxon>
        <taxon>Thiotrichales</taxon>
        <taxon>Francisellaceae</taxon>
        <taxon>Francisella</taxon>
    </lineage>
</organism>
<dbReference type="EMBL" id="CP009440">
    <property type="protein sequence ID" value="AJI54236.1"/>
    <property type="molecule type" value="Genomic_DNA"/>
</dbReference>